<dbReference type="Pfam" id="PF02801">
    <property type="entry name" value="Ketoacyl-synt_C"/>
    <property type="match status" value="2"/>
</dbReference>
<evidence type="ECO:0000256" key="1">
    <source>
        <dbReference type="ARBA" id="ARBA00004792"/>
    </source>
</evidence>
<dbReference type="InterPro" id="IPR050091">
    <property type="entry name" value="PKS_NRPS_Biosynth_Enz"/>
</dbReference>
<dbReference type="Gene3D" id="3.40.50.720">
    <property type="entry name" value="NAD(P)-binding Rossmann-like Domain"/>
    <property type="match status" value="1"/>
</dbReference>
<dbReference type="Pfam" id="PF14765">
    <property type="entry name" value="PS-DH"/>
    <property type="match status" value="1"/>
</dbReference>
<dbReference type="SUPFAM" id="SSF53901">
    <property type="entry name" value="Thiolase-like"/>
    <property type="match status" value="2"/>
</dbReference>
<dbReference type="Pfam" id="PF00698">
    <property type="entry name" value="Acyl_transf_1"/>
    <property type="match status" value="2"/>
</dbReference>
<dbReference type="SMART" id="SM00823">
    <property type="entry name" value="PKS_PP"/>
    <property type="match status" value="1"/>
</dbReference>
<feature type="compositionally biased region" description="Low complexity" evidence="9">
    <location>
        <begin position="2986"/>
        <end position="2995"/>
    </location>
</feature>
<dbReference type="InterPro" id="IPR020807">
    <property type="entry name" value="PKS_DH"/>
</dbReference>
<dbReference type="InterPro" id="IPR014031">
    <property type="entry name" value="Ketoacyl_synth_C"/>
</dbReference>
<dbReference type="PROSITE" id="PS52019">
    <property type="entry name" value="PKS_MFAS_DH"/>
    <property type="match status" value="1"/>
</dbReference>
<name>A0ABP5TBX7_9ACTN</name>
<dbReference type="PROSITE" id="PS50075">
    <property type="entry name" value="CARRIER"/>
    <property type="match status" value="1"/>
</dbReference>
<evidence type="ECO:0000256" key="5">
    <source>
        <dbReference type="ARBA" id="ARBA00023194"/>
    </source>
</evidence>
<evidence type="ECO:0000313" key="14">
    <source>
        <dbReference type="Proteomes" id="UP001500253"/>
    </source>
</evidence>
<sequence>MTGSSPTRSPQEMSPVAIVGLACRLPNAPNPEAFWRLLREGDSAVAPVPADRLPQRPGSPPYFAGLLDHVDTFDAAFFGISPREATAMDPQQRLMLELAWEAMEDAGLVPGTPADSRTAVFTGAIWDDYATVLHRHRPHEVSRHTMTGLHRGIIANRISHRLGLRGPSLTVDAAQSSGLVAVHLACESLRRGEADLALAGGVNLILAEESMRVAEAQFQGLSPDGRCYTFDARANGFVRGEGGGMVLLKPLAAALRDGDPVYCVIEGSAVNNDGATDGLTRPSAEAQTEVVRQAWQRAAVTPADLQYVELHGTGTPVGDPVEAAGLGAALRGHRPANAPLRVGSVKTNLGHLEAAAGIAGLLKTALSIHHRHLPPSLNFATANPDIPLAELGLRVQTESGPWPDERRRLTAGVSSFGMGGTNCHVVLAEPPAPAAPPARTAPARGASPRTVPPVTPWVVSAASPRALAAQAAALRQHLRTRPGLHPVDVGHALATTRAALPHRAVVLGTEPGTGTDPDGGLLGRLEALASGTETAGVVRGRAGEGRVAFLFSGQGSQRPGMGRELYAAYPVFAAALREVCAHLDPWLDTPLLDVMFAPAPPGDEPLLDRTVYTQPALFAIEVALYRLVTSWGLVPDHLMGHSVGEITAAHAAGVLSLPDACALVAARGRLMQSITAPGAMAAWQATAEEAGHALAAYGGRMSLAAVNAPASVVVSGDRDAVAEATAAWRARGRKATVLKVSHAFHSPHLDGVLDELREIAAGLTFAAPAIPVVSNVTGGPATEAQLRSPDYWADHARQAVRFDSGVRHLCDAGVGTFLELGPDASLTGMARESAAAWAGDAPRPVAVAVQRRDRPEALGFVSAMAQAHVRGVRVDWAAAFAGHETRRVPLPTYAFQRERHWPGPPDERRADAPRTAPAAPPAGAARPADATGDAPPSADGVTTPGGLLALVRTHTALVLGHDSPDGIDPGLTFKQLGFDSLAATELSERLSAATQVALPATLTFDHPTPNAVAAWLRAAGEGRPAAAPVPTGGAATADDPVAVVAVGCRYPGGADSGEALWRLVDEGVDAVGEFPGDRGWDPAELFGREPDGSGGSATGRGGFLYDAGDFDAEFFGISPREALAMDPQQRILLELSWEVLEQAGIPPASLAGSATSVFVGATAADYGPRLHEATAEIDGHLLTGSTPSVVSGRVAYALGLEGPALTVDTACSSSLVATHLAAQALRQGECDLALAGGVTVMATPGMFTSFSRQRGLAPDGRCKPFAAAADGTGWSEGAGLVLLERLSDARRNGHRVLAVIRGSAVNQDGASNGLAAPNGPSQQRVIRQALANARLGPADVDAVEAHGTGTTLGDPIEAQALLATYGQGRPDDRPLWLGSVKSNIGHTQAAAGVAGLIKMVMALRHGRLPASLHIDRPTPHVDWSGGRVRLLTRPTDWPEAGRPRRAAVSSFGISGTNAHLILEQAASRPEPREPVAPGGGVVPWVLSARTAEALRAQAGRLAEWVTTGAPASPASPADVGWSLATTRSADRHRAVVSGIDRDELLSGLRAVAEDPLDTAVAAGAAPGPVMVFPGQGSQWRGMGVELLDGSPAFAARVAACEAALGEFVDWSLTAVLRGAPGAPEPSRVDVLQPCLWAVMVSLAAVWESFGVRPAAVVGHSQGEIAAACVAGGLSLRDGARVVALRSRALRALAGQGTMASLALSGEETERLLADLGAEAERVTVAVFNGPFSTVVSGPTERVAAVVAACEAAGHRARTIEVDYASHGPQVDRLADTIRADLADLGPRASGAEFYSSVTGAPRPTEELDADYWFTNLRQPVRFAPAIDTLLAAGYRVFIEVSPHPVLIPALRECFEEADVAAATVPTLRRDQGGREQLARALGDGFAAGLAVDWSRWFTDGEGARPRTVELPTYPFQRRRYWLTADQGRRAGRSSTAGTRPTGHPLLSSAVELADGGLVLSGRLPGDADWLGAHTVAGVPLVPGAVLVEWALLAADEAGGTVLEELLLRAPLQLPGLDGLNGGVLAQVSVMAPDDSGRREIRISSRPEDAGAGGGWTCHAVGSLVPWSRPAPADAVAPVVPWPPAGAEALEPGGLYERAEQRGYGYGPALRGVRALWRDGADLVADVVLPEATGEGDDGLGTGGAAGFGIHPVLLDAALQPALLTAPDDESGEGGEGDGGDARLWLPFAWSGVRLWATGARAARVRLTPAEDDGGAADERELRIAVSDPAGAAVLGVETVVLRPRSVRQVREAGGAAAGGLFTLGWTPVGPGEPAGGKDDAGRVAVLGEARAEPDADGCQEGYGGRYADLPELLAALDAGAPAPAVVVWRPPTPGVGATPDAALSAVRGAMALLRAWSAEPRLADSRLVVLTRGAVAPDGDGGEPVDPAAAAVWGCAAAVQAEHPGRLFLVDADAGADIGTGAGPAAVARVAVLDEPRAALRGDTLFAPRLSRSSAAVGGGAFDPEGTVLVTDAGGPLAEAVAERLVRQEGVKRLLLVCFEGADGTNDDTADETRWGARVRVATVDPLDAAALERVVEGVDPAHPLTGVVHAAGLSAGAGSVPGWAAAAGAAEALHRATAGLPGVRLVTLADAAATWDGPVAPERAAAGAFCAAVTAMRRRAGLPGVAVAFGPWAATGADSGGRWAGVLGADHGMALLTAACRADGPELVAADLRARPLAAHPAHEPLAALRALVAGAAGRRPAPGRGRRPGARRSAGPRPRRARPRARARPSRRQGWWPAARWGRWGAPSRVGFHPSGAMRPVRPGAPSVRHFVGSADRAGSRVVRPCWPERTSGSPPQRSRSPRPARPAAVRPAGNRIPGPSCLGTGSRSRPRPPRPWPGPAARRVSAARAAPAARTGSPGAAASAARRRRRSRRTRPGRGRRPARSGRRPADRRCPPGGRWPPGRSPGRAPASRARCRCRPARVRPRRADGPWAGRCRSRRRAPGSRARGRRPATGRPTPGRPCAETPRRSGRRSRRRPPPARCGPAPGGRSPRTPRSRRRSGPPPRRPSPAPRAPPRRGRAGLPHRSRLRPLL</sequence>
<dbReference type="SUPFAM" id="SSF52151">
    <property type="entry name" value="FabD/lysophospholipase-like"/>
    <property type="match status" value="2"/>
</dbReference>
<dbReference type="Pfam" id="PF08659">
    <property type="entry name" value="KR"/>
    <property type="match status" value="1"/>
</dbReference>
<feature type="region of interest" description="C-terminal hotdog fold" evidence="8">
    <location>
        <begin position="2086"/>
        <end position="2250"/>
    </location>
</feature>
<dbReference type="InterPro" id="IPR009081">
    <property type="entry name" value="PP-bd_ACP"/>
</dbReference>
<feature type="domain" description="Ketosynthase family 3 (KS3)" evidence="11">
    <location>
        <begin position="1038"/>
        <end position="1464"/>
    </location>
</feature>
<dbReference type="PROSITE" id="PS52004">
    <property type="entry name" value="KS3_2"/>
    <property type="match status" value="2"/>
</dbReference>
<evidence type="ECO:0000256" key="7">
    <source>
        <dbReference type="ARBA" id="ARBA00023315"/>
    </source>
</evidence>
<feature type="active site" description="Proton donor; for dehydratase activity" evidence="8">
    <location>
        <position position="2155"/>
    </location>
</feature>
<dbReference type="SMART" id="SM00827">
    <property type="entry name" value="PKS_AT"/>
    <property type="match status" value="2"/>
</dbReference>
<evidence type="ECO:0008006" key="15">
    <source>
        <dbReference type="Google" id="ProtNLM"/>
    </source>
</evidence>
<evidence type="ECO:0000259" key="11">
    <source>
        <dbReference type="PROSITE" id="PS52004"/>
    </source>
</evidence>
<accession>A0ABP5TBX7</accession>
<dbReference type="InterPro" id="IPR020806">
    <property type="entry name" value="PKS_PP-bd"/>
</dbReference>
<dbReference type="InterPro" id="IPR036736">
    <property type="entry name" value="ACP-like_sf"/>
</dbReference>
<dbReference type="SUPFAM" id="SSF51735">
    <property type="entry name" value="NAD(P)-binding Rossmann-fold domains"/>
    <property type="match status" value="2"/>
</dbReference>
<dbReference type="PANTHER" id="PTHR43775:SF51">
    <property type="entry name" value="INACTIVE PHENOLPHTHIOCEROL SYNTHESIS POLYKETIDE SYNTHASE TYPE I PKS1-RELATED"/>
    <property type="match status" value="1"/>
</dbReference>
<dbReference type="SMART" id="SM00826">
    <property type="entry name" value="PKS_DH"/>
    <property type="match status" value="1"/>
</dbReference>
<feature type="compositionally biased region" description="Low complexity" evidence="9">
    <location>
        <begin position="2842"/>
        <end position="2867"/>
    </location>
</feature>
<dbReference type="CDD" id="cd08956">
    <property type="entry name" value="KR_3_FAS_SDR_x"/>
    <property type="match status" value="1"/>
</dbReference>
<feature type="compositionally biased region" description="Basic and acidic residues" evidence="9">
    <location>
        <begin position="897"/>
        <end position="912"/>
    </location>
</feature>
<evidence type="ECO:0000259" key="12">
    <source>
        <dbReference type="PROSITE" id="PS52019"/>
    </source>
</evidence>
<comment type="caution">
    <text evidence="13">The sequence shown here is derived from an EMBL/GenBank/DDBJ whole genome shotgun (WGS) entry which is preliminary data.</text>
</comment>
<dbReference type="InterPro" id="IPR032821">
    <property type="entry name" value="PKS_assoc"/>
</dbReference>
<dbReference type="SMART" id="SM00825">
    <property type="entry name" value="PKS_KS"/>
    <property type="match status" value="2"/>
</dbReference>
<evidence type="ECO:0000256" key="4">
    <source>
        <dbReference type="ARBA" id="ARBA00022679"/>
    </source>
</evidence>
<feature type="region of interest" description="Disordered" evidence="9">
    <location>
        <begin position="2770"/>
        <end position="3036"/>
    </location>
</feature>
<comment type="pathway">
    <text evidence="1">Antibiotic biosynthesis.</text>
</comment>
<feature type="domain" description="PKS/mFAS DH" evidence="12">
    <location>
        <begin position="1943"/>
        <end position="2250"/>
    </location>
</feature>
<dbReference type="Pfam" id="PF21089">
    <property type="entry name" value="PKS_DH_N"/>
    <property type="match status" value="1"/>
</dbReference>
<dbReference type="Gene3D" id="3.30.70.3290">
    <property type="match status" value="2"/>
</dbReference>
<feature type="compositionally biased region" description="Low complexity" evidence="9">
    <location>
        <begin position="2792"/>
        <end position="2801"/>
    </location>
</feature>
<dbReference type="InterPro" id="IPR057326">
    <property type="entry name" value="KR_dom"/>
</dbReference>
<reference evidence="14" key="1">
    <citation type="journal article" date="2019" name="Int. J. Syst. Evol. Microbiol.">
        <title>The Global Catalogue of Microorganisms (GCM) 10K type strain sequencing project: providing services to taxonomists for standard genome sequencing and annotation.</title>
        <authorList>
            <consortium name="The Broad Institute Genomics Platform"/>
            <consortium name="The Broad Institute Genome Sequencing Center for Infectious Disease"/>
            <person name="Wu L."/>
            <person name="Ma J."/>
        </authorList>
    </citation>
    <scope>NUCLEOTIDE SEQUENCE [LARGE SCALE GENOMIC DNA]</scope>
    <source>
        <strain evidence="14">JCM 4316</strain>
    </source>
</reference>
<feature type="compositionally biased region" description="Basic residues" evidence="9">
    <location>
        <begin position="2939"/>
        <end position="2956"/>
    </location>
</feature>
<keyword evidence="4" id="KW-0808">Transferase</keyword>
<gene>
    <name evidence="13" type="ORF">GCM10010246_37750</name>
</gene>
<dbReference type="InterPro" id="IPR020841">
    <property type="entry name" value="PKS_Beta-ketoAc_synthase_dom"/>
</dbReference>
<dbReference type="CDD" id="cd00833">
    <property type="entry name" value="PKS"/>
    <property type="match status" value="2"/>
</dbReference>
<dbReference type="SMART" id="SM01294">
    <property type="entry name" value="PKS_PP_betabranch"/>
    <property type="match status" value="1"/>
</dbReference>
<dbReference type="Pfam" id="PF00109">
    <property type="entry name" value="ketoacyl-synt"/>
    <property type="match status" value="2"/>
</dbReference>
<dbReference type="Gene3D" id="3.40.47.10">
    <property type="match status" value="2"/>
</dbReference>
<evidence type="ECO:0000256" key="8">
    <source>
        <dbReference type="PROSITE-ProRule" id="PRU01363"/>
    </source>
</evidence>
<feature type="compositionally biased region" description="Basic residues" evidence="9">
    <location>
        <begin position="2719"/>
        <end position="2733"/>
    </location>
</feature>
<dbReference type="Gene3D" id="1.10.1200.10">
    <property type="entry name" value="ACP-like"/>
    <property type="match status" value="1"/>
</dbReference>
<dbReference type="Gene3D" id="3.40.366.10">
    <property type="entry name" value="Malonyl-Coenzyme A Acyl Carrier Protein, domain 2"/>
    <property type="match status" value="2"/>
</dbReference>
<feature type="active site" description="Proton acceptor; for dehydratase activity" evidence="8">
    <location>
        <position position="1973"/>
    </location>
</feature>
<dbReference type="InterPro" id="IPR016035">
    <property type="entry name" value="Acyl_Trfase/lysoPLipase"/>
</dbReference>
<dbReference type="Gene3D" id="3.40.50.11460">
    <property type="match status" value="1"/>
</dbReference>
<evidence type="ECO:0000256" key="2">
    <source>
        <dbReference type="ARBA" id="ARBA00022450"/>
    </source>
</evidence>
<protein>
    <recommendedName>
        <fullName evidence="15">Polyketide synthase</fullName>
    </recommendedName>
</protein>
<dbReference type="InterPro" id="IPR016036">
    <property type="entry name" value="Malonyl_transacylase_ACP-bd"/>
</dbReference>
<feature type="region of interest" description="Disordered" evidence="9">
    <location>
        <begin position="2698"/>
        <end position="2737"/>
    </location>
</feature>
<dbReference type="InterPro" id="IPR042104">
    <property type="entry name" value="PKS_dehydratase_sf"/>
</dbReference>
<feature type="compositionally biased region" description="Low complexity" evidence="9">
    <location>
        <begin position="913"/>
        <end position="936"/>
    </location>
</feature>
<dbReference type="Proteomes" id="UP001500253">
    <property type="component" value="Unassembled WGS sequence"/>
</dbReference>
<evidence type="ECO:0000256" key="9">
    <source>
        <dbReference type="SAM" id="MobiDB-lite"/>
    </source>
</evidence>
<dbReference type="SUPFAM" id="SSF55048">
    <property type="entry name" value="Probable ACP-binding domain of malonyl-CoA ACP transacylase"/>
    <property type="match status" value="2"/>
</dbReference>
<dbReference type="SUPFAM" id="SSF47336">
    <property type="entry name" value="ACP-like"/>
    <property type="match status" value="1"/>
</dbReference>
<dbReference type="Pfam" id="PF16197">
    <property type="entry name" value="KAsynt_C_assoc"/>
    <property type="match status" value="2"/>
</dbReference>
<evidence type="ECO:0000256" key="6">
    <source>
        <dbReference type="ARBA" id="ARBA00023268"/>
    </source>
</evidence>
<dbReference type="PANTHER" id="PTHR43775">
    <property type="entry name" value="FATTY ACID SYNTHASE"/>
    <property type="match status" value="1"/>
</dbReference>
<dbReference type="Gene3D" id="3.10.129.110">
    <property type="entry name" value="Polyketide synthase dehydratase"/>
    <property type="match status" value="1"/>
</dbReference>
<keyword evidence="14" id="KW-1185">Reference proteome</keyword>
<keyword evidence="7" id="KW-0012">Acyltransferase</keyword>
<organism evidence="13 14">
    <name type="scientific">Streptomyces cuspidosporus</name>
    <dbReference type="NCBI Taxonomy" id="66882"/>
    <lineage>
        <taxon>Bacteria</taxon>
        <taxon>Bacillati</taxon>
        <taxon>Actinomycetota</taxon>
        <taxon>Actinomycetes</taxon>
        <taxon>Kitasatosporales</taxon>
        <taxon>Streptomycetaceae</taxon>
        <taxon>Streptomyces</taxon>
    </lineage>
</organism>
<dbReference type="InterPro" id="IPR001227">
    <property type="entry name" value="Ac_transferase_dom_sf"/>
</dbReference>
<feature type="region of interest" description="N-terminal hotdog fold" evidence="8">
    <location>
        <begin position="1943"/>
        <end position="2070"/>
    </location>
</feature>
<dbReference type="EMBL" id="BAAASD010000014">
    <property type="protein sequence ID" value="GAA2347412.1"/>
    <property type="molecule type" value="Genomic_DNA"/>
</dbReference>
<feature type="compositionally biased region" description="Basic residues" evidence="9">
    <location>
        <begin position="3018"/>
        <end position="3036"/>
    </location>
</feature>
<keyword evidence="2" id="KW-0596">Phosphopantetheine</keyword>
<feature type="compositionally biased region" description="Basic residues" evidence="9">
    <location>
        <begin position="2868"/>
        <end position="2890"/>
    </location>
</feature>
<dbReference type="SMART" id="SM00822">
    <property type="entry name" value="PKS_KR"/>
    <property type="match status" value="1"/>
</dbReference>
<dbReference type="InterPro" id="IPR016039">
    <property type="entry name" value="Thiolase-like"/>
</dbReference>
<dbReference type="Pfam" id="PF00550">
    <property type="entry name" value="PP-binding"/>
    <property type="match status" value="1"/>
</dbReference>
<dbReference type="InterPro" id="IPR014030">
    <property type="entry name" value="Ketoacyl_synth_N"/>
</dbReference>
<dbReference type="PROSITE" id="PS00012">
    <property type="entry name" value="PHOSPHOPANTETHEINE"/>
    <property type="match status" value="1"/>
</dbReference>
<feature type="domain" description="Ketosynthase family 3 (KS3)" evidence="11">
    <location>
        <begin position="13"/>
        <end position="429"/>
    </location>
</feature>
<feature type="domain" description="Carrier" evidence="10">
    <location>
        <begin position="945"/>
        <end position="1020"/>
    </location>
</feature>
<feature type="compositionally biased region" description="Pro residues" evidence="9">
    <location>
        <begin position="3005"/>
        <end position="3017"/>
    </location>
</feature>
<evidence type="ECO:0000259" key="10">
    <source>
        <dbReference type="PROSITE" id="PS50075"/>
    </source>
</evidence>
<feature type="compositionally biased region" description="Low complexity" evidence="9">
    <location>
        <begin position="2898"/>
        <end position="2916"/>
    </location>
</feature>
<feature type="region of interest" description="Disordered" evidence="9">
    <location>
        <begin position="897"/>
        <end position="945"/>
    </location>
</feature>
<feature type="compositionally biased region" description="Low complexity" evidence="9">
    <location>
        <begin position="2957"/>
        <end position="2966"/>
    </location>
</feature>
<dbReference type="InterPro" id="IPR049551">
    <property type="entry name" value="PKS_DH_C"/>
</dbReference>
<dbReference type="InterPro" id="IPR036291">
    <property type="entry name" value="NAD(P)-bd_dom_sf"/>
</dbReference>
<dbReference type="InterPro" id="IPR013968">
    <property type="entry name" value="PKS_KR"/>
</dbReference>
<feature type="compositionally biased region" description="Basic residues" evidence="9">
    <location>
        <begin position="2972"/>
        <end position="2982"/>
    </location>
</feature>
<keyword evidence="6" id="KW-0511">Multifunctional enzyme</keyword>
<keyword evidence="5" id="KW-0045">Antibiotic biosynthesis</keyword>
<dbReference type="InterPro" id="IPR049900">
    <property type="entry name" value="PKS_mFAS_DH"/>
</dbReference>
<evidence type="ECO:0000256" key="3">
    <source>
        <dbReference type="ARBA" id="ARBA00022553"/>
    </source>
</evidence>
<dbReference type="InterPro" id="IPR049552">
    <property type="entry name" value="PKS_DH_N"/>
</dbReference>
<proteinExistence type="predicted"/>
<dbReference type="InterPro" id="IPR006162">
    <property type="entry name" value="Ppantetheine_attach_site"/>
</dbReference>
<dbReference type="InterPro" id="IPR014043">
    <property type="entry name" value="Acyl_transferase_dom"/>
</dbReference>
<feature type="compositionally biased region" description="Basic residues" evidence="9">
    <location>
        <begin position="2917"/>
        <end position="2928"/>
    </location>
</feature>
<evidence type="ECO:0000313" key="13">
    <source>
        <dbReference type="EMBL" id="GAA2347412.1"/>
    </source>
</evidence>
<keyword evidence="3" id="KW-0597">Phosphoprotein</keyword>